<proteinExistence type="predicted"/>
<protein>
    <submittedName>
        <fullName evidence="1">Uncharacterized protein</fullName>
    </submittedName>
</protein>
<sequence length="79" mass="9238">MLLYFRLSNSNLCQEKNCNSYYLDIFYLVLDSDTKSIFNSMINPQSNFKNPVILNLVIKDRLFILPFASCLLPLAYAYK</sequence>
<gene>
    <name evidence="1" type="ORF">DWQ51_21370</name>
</gene>
<organism evidence="1 2">
    <name type="scientific">Microcystis wesenbergii TW10</name>
    <dbReference type="NCBI Taxonomy" id="2060474"/>
    <lineage>
        <taxon>Bacteria</taxon>
        <taxon>Bacillati</taxon>
        <taxon>Cyanobacteriota</taxon>
        <taxon>Cyanophyceae</taxon>
        <taxon>Oscillatoriophycideae</taxon>
        <taxon>Chroococcales</taxon>
        <taxon>Microcystaceae</taxon>
        <taxon>Microcystis</taxon>
    </lineage>
</organism>
<dbReference type="EMBL" id="QQWD01000038">
    <property type="protein sequence ID" value="REJ46933.1"/>
    <property type="molecule type" value="Genomic_DNA"/>
</dbReference>
<evidence type="ECO:0000313" key="1">
    <source>
        <dbReference type="EMBL" id="REJ46933.1"/>
    </source>
</evidence>
<comment type="caution">
    <text evidence="1">The sequence shown here is derived from an EMBL/GenBank/DDBJ whole genome shotgun (WGS) entry which is preliminary data.</text>
</comment>
<dbReference type="Proteomes" id="UP000257002">
    <property type="component" value="Unassembled WGS sequence"/>
</dbReference>
<dbReference type="AlphaFoldDB" id="A0A3E0LJ99"/>
<name>A0A3E0LJ99_9CHRO</name>
<reference evidence="1 2" key="1">
    <citation type="submission" date="2017-10" db="EMBL/GenBank/DDBJ databases">
        <title>A large-scale comparative metagenomic study reveals the eutrophication-driven functional interactions in six Microcystis-epibionts communities.</title>
        <authorList>
            <person name="Li Q."/>
            <person name="Lin F."/>
        </authorList>
    </citation>
    <scope>NUCLEOTIDE SEQUENCE [LARGE SCALE GENOMIC DNA]</scope>
    <source>
        <strain evidence="1">TW10</strain>
    </source>
</reference>
<accession>A0A3E0LJ99</accession>
<evidence type="ECO:0000313" key="2">
    <source>
        <dbReference type="Proteomes" id="UP000257002"/>
    </source>
</evidence>